<dbReference type="GO" id="GO:0015385">
    <property type="term" value="F:sodium:proton antiporter activity"/>
    <property type="evidence" value="ECO:0007669"/>
    <property type="project" value="InterPro"/>
</dbReference>
<feature type="domain" description="Cation/H+ exchanger transmembrane" evidence="12">
    <location>
        <begin position="37"/>
        <end position="444"/>
    </location>
</feature>
<keyword evidence="5" id="KW-0915">Sodium</keyword>
<keyword evidence="3 9" id="KW-0812">Transmembrane</keyword>
<feature type="transmembrane region" description="Helical" evidence="11">
    <location>
        <begin position="154"/>
        <end position="173"/>
    </location>
</feature>
<dbReference type="GO" id="GO:0015386">
    <property type="term" value="F:potassium:proton antiporter activity"/>
    <property type="evidence" value="ECO:0007669"/>
    <property type="project" value="TreeGrafter"/>
</dbReference>
<feature type="transmembrane region" description="Helical" evidence="11">
    <location>
        <begin position="393"/>
        <end position="414"/>
    </location>
</feature>
<dbReference type="GO" id="GO:0005769">
    <property type="term" value="C:early endosome"/>
    <property type="evidence" value="ECO:0007669"/>
    <property type="project" value="TreeGrafter"/>
</dbReference>
<comment type="similarity">
    <text evidence="9">Belongs to the monovalent cation:proton antiporter 1 (CPA1) transporter (TC 2.A.36) family.</text>
</comment>
<dbReference type="STRING" id="1392247.A0A3N4KYE8"/>
<dbReference type="InterPro" id="IPR018422">
    <property type="entry name" value="Cation/H_exchanger_CPA1"/>
</dbReference>
<accession>A0A3N4KYE8</accession>
<keyword evidence="8 9" id="KW-0739">Sodium transport</keyword>
<proteinExistence type="inferred from homology"/>
<evidence type="ECO:0000256" key="10">
    <source>
        <dbReference type="SAM" id="MobiDB-lite"/>
    </source>
</evidence>
<feature type="transmembrane region" description="Helical" evidence="11">
    <location>
        <begin position="420"/>
        <end position="440"/>
    </location>
</feature>
<comment type="subcellular location">
    <subcellularLocation>
        <location evidence="1">Membrane</location>
        <topology evidence="1">Multi-pass membrane protein</topology>
    </subcellularLocation>
</comment>
<keyword evidence="4 11" id="KW-1133">Transmembrane helix</keyword>
<dbReference type="PANTHER" id="PTHR10110">
    <property type="entry name" value="SODIUM/HYDROGEN EXCHANGER"/>
    <property type="match status" value="1"/>
</dbReference>
<feature type="transmembrane region" description="Helical" evidence="11">
    <location>
        <begin position="185"/>
        <end position="204"/>
    </location>
</feature>
<feature type="compositionally biased region" description="Acidic residues" evidence="10">
    <location>
        <begin position="525"/>
        <end position="535"/>
    </location>
</feature>
<dbReference type="PANTHER" id="PTHR10110:SF187">
    <property type="entry name" value="SODIUM_HYDROGEN EXCHANGER"/>
    <property type="match status" value="1"/>
</dbReference>
<dbReference type="InParanoid" id="A0A3N4KYE8"/>
<evidence type="ECO:0000259" key="12">
    <source>
        <dbReference type="Pfam" id="PF00999"/>
    </source>
</evidence>
<evidence type="ECO:0000313" key="13">
    <source>
        <dbReference type="EMBL" id="RPB15594.1"/>
    </source>
</evidence>
<keyword evidence="2 9" id="KW-0813">Transport</keyword>
<evidence type="ECO:0000256" key="8">
    <source>
        <dbReference type="ARBA" id="ARBA00023201"/>
    </source>
</evidence>
<evidence type="ECO:0000256" key="6">
    <source>
        <dbReference type="ARBA" id="ARBA00023065"/>
    </source>
</evidence>
<dbReference type="InterPro" id="IPR004709">
    <property type="entry name" value="NaH_exchanger"/>
</dbReference>
<dbReference type="InterPro" id="IPR006153">
    <property type="entry name" value="Cation/H_exchanger_TM"/>
</dbReference>
<dbReference type="GO" id="GO:0000329">
    <property type="term" value="C:fungal-type vacuole membrane"/>
    <property type="evidence" value="ECO:0007669"/>
    <property type="project" value="TreeGrafter"/>
</dbReference>
<dbReference type="Pfam" id="PF00999">
    <property type="entry name" value="Na_H_Exchanger"/>
    <property type="match status" value="1"/>
</dbReference>
<feature type="transmembrane region" description="Helical" evidence="11">
    <location>
        <begin position="117"/>
        <end position="142"/>
    </location>
</feature>
<dbReference type="EMBL" id="ML119112">
    <property type="protein sequence ID" value="RPB15594.1"/>
    <property type="molecule type" value="Genomic_DNA"/>
</dbReference>
<feature type="transmembrane region" description="Helical" evidence="11">
    <location>
        <begin position="312"/>
        <end position="331"/>
    </location>
</feature>
<feature type="transmembrane region" description="Helical" evidence="11">
    <location>
        <begin position="86"/>
        <end position="105"/>
    </location>
</feature>
<dbReference type="Proteomes" id="UP000277580">
    <property type="component" value="Unassembled WGS sequence"/>
</dbReference>
<dbReference type="GO" id="GO:0007035">
    <property type="term" value="P:vacuolar acidification"/>
    <property type="evidence" value="ECO:0007669"/>
    <property type="project" value="TreeGrafter"/>
</dbReference>
<evidence type="ECO:0000256" key="11">
    <source>
        <dbReference type="SAM" id="Phobius"/>
    </source>
</evidence>
<evidence type="ECO:0000256" key="4">
    <source>
        <dbReference type="ARBA" id="ARBA00022989"/>
    </source>
</evidence>
<dbReference type="FunCoup" id="A0A3N4KYE8">
    <property type="interactions" value="349"/>
</dbReference>
<feature type="transmembrane region" description="Helical" evidence="11">
    <location>
        <begin position="343"/>
        <end position="372"/>
    </location>
</feature>
<gene>
    <name evidence="13" type="ORF">P167DRAFT_551892</name>
</gene>
<sequence>MSVVTDLVFALLKPTDPGESEIISSWALFIQVSLLILALFCSYYLQLKKIQAVHETVVSIFAGMFVGLLIRVTPGDNIQNLVKFDYQIFFNVLLPPIILNSGYELHQANFFRNIGSILTFAFAGTFISAVVLGTIVFIWSWGPLETLDISYVEAIAVGATLSATDPVTILAIFNTYKVDPKLYTVIFGESILNDAVAIVMFETAQRFHGAGHGPASVGSLFKGIGIFFIVFTVSLLIGVFIGIGTALLLKYTYIRRFPKIESSFILLIAYSSYLFSNGCHMSGIVSLLFCGITLKHYAYYNMSRRTQLTTKYLFQVLAQLSENFIFIYLGLSLFTDTQLVFRPLFILVTTIGICVARWAAVFPLSKLINFVIRSRARARGQTVADELPHSYQAMLFWAGLRGAVGVALAAGITGENGNPLRATVLVVVVLTVIVFGGTTARMLEILGIRTGVVEEIDSDDEFDIETVGPYFKSPRGGMGPNSVPLSNVDSGIYASGQRGVSPDTQDTPLGRRGRREPELLRTDSNDSDADSDIDDLPPMIPTTVRPRGASITRTASASASASGNGEGSSTQAQTQPHAASIGITAGSAFNSLTGIFSGTSEDQAEWFRKLDEGYIKPTLLLDPGKGNGGGNGYRGPGAV</sequence>
<feature type="region of interest" description="Disordered" evidence="10">
    <location>
        <begin position="618"/>
        <end position="639"/>
    </location>
</feature>
<dbReference type="GO" id="GO:0005770">
    <property type="term" value="C:late endosome"/>
    <property type="evidence" value="ECO:0007669"/>
    <property type="project" value="TreeGrafter"/>
</dbReference>
<keyword evidence="7 11" id="KW-0472">Membrane</keyword>
<organism evidence="13 14">
    <name type="scientific">Morchella conica CCBAS932</name>
    <dbReference type="NCBI Taxonomy" id="1392247"/>
    <lineage>
        <taxon>Eukaryota</taxon>
        <taxon>Fungi</taxon>
        <taxon>Dikarya</taxon>
        <taxon>Ascomycota</taxon>
        <taxon>Pezizomycotina</taxon>
        <taxon>Pezizomycetes</taxon>
        <taxon>Pezizales</taxon>
        <taxon>Morchellaceae</taxon>
        <taxon>Morchella</taxon>
    </lineage>
</organism>
<feature type="transmembrane region" description="Helical" evidence="11">
    <location>
        <begin position="57"/>
        <end position="74"/>
    </location>
</feature>
<evidence type="ECO:0000256" key="3">
    <source>
        <dbReference type="ARBA" id="ARBA00022692"/>
    </source>
</evidence>
<protein>
    <recommendedName>
        <fullName evidence="9">Sodium/hydrogen exchanger</fullName>
    </recommendedName>
</protein>
<dbReference type="NCBIfam" id="TIGR00840">
    <property type="entry name" value="b_cpa1"/>
    <property type="match status" value="1"/>
</dbReference>
<dbReference type="Gene3D" id="6.10.140.1330">
    <property type="match status" value="1"/>
</dbReference>
<feature type="transmembrane region" description="Helical" evidence="11">
    <location>
        <begin position="224"/>
        <end position="248"/>
    </location>
</feature>
<keyword evidence="9" id="KW-0050">Antiport</keyword>
<evidence type="ECO:0000256" key="9">
    <source>
        <dbReference type="RuleBase" id="RU003722"/>
    </source>
</evidence>
<feature type="compositionally biased region" description="Gly residues" evidence="10">
    <location>
        <begin position="625"/>
        <end position="639"/>
    </location>
</feature>
<evidence type="ECO:0000256" key="2">
    <source>
        <dbReference type="ARBA" id="ARBA00022448"/>
    </source>
</evidence>
<evidence type="ECO:0000256" key="1">
    <source>
        <dbReference type="ARBA" id="ARBA00004141"/>
    </source>
</evidence>
<keyword evidence="6 9" id="KW-0406">Ion transport</keyword>
<keyword evidence="14" id="KW-1185">Reference proteome</keyword>
<feature type="transmembrane region" description="Helical" evidence="11">
    <location>
        <begin position="23"/>
        <end position="45"/>
    </location>
</feature>
<feature type="compositionally biased region" description="Low complexity" evidence="10">
    <location>
        <begin position="548"/>
        <end position="570"/>
    </location>
</feature>
<evidence type="ECO:0000313" key="14">
    <source>
        <dbReference type="Proteomes" id="UP000277580"/>
    </source>
</evidence>
<feature type="compositionally biased region" description="Basic and acidic residues" evidence="10">
    <location>
        <begin position="515"/>
        <end position="524"/>
    </location>
</feature>
<evidence type="ECO:0000256" key="5">
    <source>
        <dbReference type="ARBA" id="ARBA00023053"/>
    </source>
</evidence>
<evidence type="ECO:0000256" key="7">
    <source>
        <dbReference type="ARBA" id="ARBA00023136"/>
    </source>
</evidence>
<feature type="region of interest" description="Disordered" evidence="10">
    <location>
        <begin position="473"/>
        <end position="577"/>
    </location>
</feature>
<dbReference type="OrthoDB" id="196264at2759"/>
<dbReference type="PRINTS" id="PR01084">
    <property type="entry name" value="NAHEXCHNGR"/>
</dbReference>
<reference evidence="13 14" key="1">
    <citation type="journal article" date="2018" name="Nat. Ecol. Evol.">
        <title>Pezizomycetes genomes reveal the molecular basis of ectomycorrhizal truffle lifestyle.</title>
        <authorList>
            <person name="Murat C."/>
            <person name="Payen T."/>
            <person name="Noel B."/>
            <person name="Kuo A."/>
            <person name="Morin E."/>
            <person name="Chen J."/>
            <person name="Kohler A."/>
            <person name="Krizsan K."/>
            <person name="Balestrini R."/>
            <person name="Da Silva C."/>
            <person name="Montanini B."/>
            <person name="Hainaut M."/>
            <person name="Levati E."/>
            <person name="Barry K.W."/>
            <person name="Belfiori B."/>
            <person name="Cichocki N."/>
            <person name="Clum A."/>
            <person name="Dockter R.B."/>
            <person name="Fauchery L."/>
            <person name="Guy J."/>
            <person name="Iotti M."/>
            <person name="Le Tacon F."/>
            <person name="Lindquist E.A."/>
            <person name="Lipzen A."/>
            <person name="Malagnac F."/>
            <person name="Mello A."/>
            <person name="Molinier V."/>
            <person name="Miyauchi S."/>
            <person name="Poulain J."/>
            <person name="Riccioni C."/>
            <person name="Rubini A."/>
            <person name="Sitrit Y."/>
            <person name="Splivallo R."/>
            <person name="Traeger S."/>
            <person name="Wang M."/>
            <person name="Zifcakova L."/>
            <person name="Wipf D."/>
            <person name="Zambonelli A."/>
            <person name="Paolocci F."/>
            <person name="Nowrousian M."/>
            <person name="Ottonello S."/>
            <person name="Baldrian P."/>
            <person name="Spatafora J.W."/>
            <person name="Henrissat B."/>
            <person name="Nagy L.G."/>
            <person name="Aury J.M."/>
            <person name="Wincker P."/>
            <person name="Grigoriev I.V."/>
            <person name="Bonfante P."/>
            <person name="Martin F.M."/>
        </authorList>
    </citation>
    <scope>NUCLEOTIDE SEQUENCE [LARGE SCALE GENOMIC DNA]</scope>
    <source>
        <strain evidence="13 14">CCBAS932</strain>
    </source>
</reference>
<dbReference type="AlphaFoldDB" id="A0A3N4KYE8"/>
<name>A0A3N4KYE8_9PEZI</name>